<dbReference type="EMBL" id="CAJOBB010025464">
    <property type="protein sequence ID" value="CAF4408731.1"/>
    <property type="molecule type" value="Genomic_DNA"/>
</dbReference>
<proteinExistence type="predicted"/>
<gene>
    <name evidence="2" type="ORF">KXQ929_LOCUS51457</name>
</gene>
<feature type="region of interest" description="Disordered" evidence="1">
    <location>
        <begin position="8"/>
        <end position="174"/>
    </location>
</feature>
<feature type="non-terminal residue" evidence="2">
    <location>
        <position position="174"/>
    </location>
</feature>
<accession>A0A820PQM4</accession>
<protein>
    <submittedName>
        <fullName evidence="2">Uncharacterized protein</fullName>
    </submittedName>
</protein>
<feature type="compositionally biased region" description="Pro residues" evidence="1">
    <location>
        <begin position="70"/>
        <end position="79"/>
    </location>
</feature>
<name>A0A820PQM4_9BILA</name>
<dbReference type="AlphaFoldDB" id="A0A820PQM4"/>
<feature type="compositionally biased region" description="Low complexity" evidence="1">
    <location>
        <begin position="38"/>
        <end position="54"/>
    </location>
</feature>
<sequence>LFHYECKFDRGGINPEPILADIDKQQGKRTKTPKKGANNSGITTNNSNDNTNDNKLVPPQVPSQSQPSGLPLPPQPPLPSQQQQPQQQLPPIQDPYRGYPPPPQGHPHPMGHPQQQQQYRPMQMPMHPYGAAGNELQPPYDPSSGGQMMYNNPEMDYQRAGYPPPPPGQQLQQP</sequence>
<feature type="compositionally biased region" description="Low complexity" evidence="1">
    <location>
        <begin position="107"/>
        <end position="129"/>
    </location>
</feature>
<evidence type="ECO:0000313" key="3">
    <source>
        <dbReference type="Proteomes" id="UP000663868"/>
    </source>
</evidence>
<evidence type="ECO:0000256" key="1">
    <source>
        <dbReference type="SAM" id="MobiDB-lite"/>
    </source>
</evidence>
<comment type="caution">
    <text evidence="2">The sequence shown here is derived from an EMBL/GenBank/DDBJ whole genome shotgun (WGS) entry which is preliminary data.</text>
</comment>
<evidence type="ECO:0000313" key="2">
    <source>
        <dbReference type="EMBL" id="CAF4408731.1"/>
    </source>
</evidence>
<reference evidence="2" key="1">
    <citation type="submission" date="2021-02" db="EMBL/GenBank/DDBJ databases">
        <authorList>
            <person name="Nowell W R."/>
        </authorList>
    </citation>
    <scope>NUCLEOTIDE SEQUENCE</scope>
</reference>
<dbReference type="Proteomes" id="UP000663868">
    <property type="component" value="Unassembled WGS sequence"/>
</dbReference>
<feature type="non-terminal residue" evidence="2">
    <location>
        <position position="1"/>
    </location>
</feature>
<feature type="compositionally biased region" description="Low complexity" evidence="1">
    <location>
        <begin position="80"/>
        <end position="97"/>
    </location>
</feature>
<organism evidence="2 3">
    <name type="scientific">Adineta steineri</name>
    <dbReference type="NCBI Taxonomy" id="433720"/>
    <lineage>
        <taxon>Eukaryota</taxon>
        <taxon>Metazoa</taxon>
        <taxon>Spiralia</taxon>
        <taxon>Gnathifera</taxon>
        <taxon>Rotifera</taxon>
        <taxon>Eurotatoria</taxon>
        <taxon>Bdelloidea</taxon>
        <taxon>Adinetida</taxon>
        <taxon>Adinetidae</taxon>
        <taxon>Adineta</taxon>
    </lineage>
</organism>